<dbReference type="EMBL" id="JACGWO010000012">
    <property type="protein sequence ID" value="KAK4413294.1"/>
    <property type="molecule type" value="Genomic_DNA"/>
</dbReference>
<gene>
    <name evidence="2" type="ORF">Salat_2742000</name>
</gene>
<proteinExistence type="predicted"/>
<organism evidence="2 3">
    <name type="scientific">Sesamum alatum</name>
    <dbReference type="NCBI Taxonomy" id="300844"/>
    <lineage>
        <taxon>Eukaryota</taxon>
        <taxon>Viridiplantae</taxon>
        <taxon>Streptophyta</taxon>
        <taxon>Embryophyta</taxon>
        <taxon>Tracheophyta</taxon>
        <taxon>Spermatophyta</taxon>
        <taxon>Magnoliopsida</taxon>
        <taxon>eudicotyledons</taxon>
        <taxon>Gunneridae</taxon>
        <taxon>Pentapetalae</taxon>
        <taxon>asterids</taxon>
        <taxon>lamiids</taxon>
        <taxon>Lamiales</taxon>
        <taxon>Pedaliaceae</taxon>
        <taxon>Sesamum</taxon>
    </lineage>
</organism>
<keyword evidence="3" id="KW-1185">Reference proteome</keyword>
<sequence>MATAEEDFSFPATTTDSPPRFIESPPLWRHSPSPTSHHQKPKRSKGKEAEDEEKFNFAPSLLHHEDDEEEKMDMLWEDLNDESSRSCGKMEQGSDIASSPGREVQVSCVKALRLSKANGGGRLSEKKLGILVLINVLKKIFLMHTSHSTIKKQAW</sequence>
<name>A0AAE1XL01_9LAMI</name>
<feature type="region of interest" description="Disordered" evidence="1">
    <location>
        <begin position="83"/>
        <end position="102"/>
    </location>
</feature>
<dbReference type="Proteomes" id="UP001293254">
    <property type="component" value="Unassembled WGS sequence"/>
</dbReference>
<evidence type="ECO:0000313" key="3">
    <source>
        <dbReference type="Proteomes" id="UP001293254"/>
    </source>
</evidence>
<dbReference type="PANTHER" id="PTHR34666">
    <property type="entry name" value="EXPRESSED PROTEIN"/>
    <property type="match status" value="1"/>
</dbReference>
<reference evidence="2" key="2">
    <citation type="journal article" date="2024" name="Plant">
        <title>Genomic evolution and insights into agronomic trait innovations of Sesamum species.</title>
        <authorList>
            <person name="Miao H."/>
            <person name="Wang L."/>
            <person name="Qu L."/>
            <person name="Liu H."/>
            <person name="Sun Y."/>
            <person name="Le M."/>
            <person name="Wang Q."/>
            <person name="Wei S."/>
            <person name="Zheng Y."/>
            <person name="Lin W."/>
            <person name="Duan Y."/>
            <person name="Cao H."/>
            <person name="Xiong S."/>
            <person name="Wang X."/>
            <person name="Wei L."/>
            <person name="Li C."/>
            <person name="Ma Q."/>
            <person name="Ju M."/>
            <person name="Zhao R."/>
            <person name="Li G."/>
            <person name="Mu C."/>
            <person name="Tian Q."/>
            <person name="Mei H."/>
            <person name="Zhang T."/>
            <person name="Gao T."/>
            <person name="Zhang H."/>
        </authorList>
    </citation>
    <scope>NUCLEOTIDE SEQUENCE</scope>
    <source>
        <strain evidence="2">3651</strain>
    </source>
</reference>
<evidence type="ECO:0000256" key="1">
    <source>
        <dbReference type="SAM" id="MobiDB-lite"/>
    </source>
</evidence>
<dbReference type="PANTHER" id="PTHR34666:SF1">
    <property type="entry name" value="OS02G0554800 PROTEIN"/>
    <property type="match status" value="1"/>
</dbReference>
<dbReference type="AlphaFoldDB" id="A0AAE1XL01"/>
<protein>
    <submittedName>
        <fullName evidence="2">Uncharacterized protein</fullName>
    </submittedName>
</protein>
<evidence type="ECO:0000313" key="2">
    <source>
        <dbReference type="EMBL" id="KAK4413294.1"/>
    </source>
</evidence>
<feature type="region of interest" description="Disordered" evidence="1">
    <location>
        <begin position="1"/>
        <end position="70"/>
    </location>
</feature>
<reference evidence="2" key="1">
    <citation type="submission" date="2020-06" db="EMBL/GenBank/DDBJ databases">
        <authorList>
            <person name="Li T."/>
            <person name="Hu X."/>
            <person name="Zhang T."/>
            <person name="Song X."/>
            <person name="Zhang H."/>
            <person name="Dai N."/>
            <person name="Sheng W."/>
            <person name="Hou X."/>
            <person name="Wei L."/>
        </authorList>
    </citation>
    <scope>NUCLEOTIDE SEQUENCE</scope>
    <source>
        <strain evidence="2">3651</strain>
        <tissue evidence="2">Leaf</tissue>
    </source>
</reference>
<comment type="caution">
    <text evidence="2">The sequence shown here is derived from an EMBL/GenBank/DDBJ whole genome shotgun (WGS) entry which is preliminary data.</text>
</comment>
<accession>A0AAE1XL01</accession>